<dbReference type="Pfam" id="PF20152">
    <property type="entry name" value="DUF6534"/>
    <property type="match status" value="1"/>
</dbReference>
<keyword evidence="4" id="KW-1185">Reference proteome</keyword>
<keyword evidence="1" id="KW-0472">Membrane</keyword>
<protein>
    <recommendedName>
        <fullName evidence="2">DUF6534 domain-containing protein</fullName>
    </recommendedName>
</protein>
<feature type="transmembrane region" description="Helical" evidence="1">
    <location>
        <begin position="176"/>
        <end position="202"/>
    </location>
</feature>
<feature type="transmembrane region" description="Helical" evidence="1">
    <location>
        <begin position="248"/>
        <end position="269"/>
    </location>
</feature>
<dbReference type="EMBL" id="JARJLG010000239">
    <property type="protein sequence ID" value="KAJ7724326.1"/>
    <property type="molecule type" value="Genomic_DNA"/>
</dbReference>
<evidence type="ECO:0000313" key="4">
    <source>
        <dbReference type="Proteomes" id="UP001215280"/>
    </source>
</evidence>
<sequence length="286" mass="31597">MASATQAPNTVAPVVPNSVHIVSANLIGALLNFFFFGILLVQVYVYRVCFPKDRLRVKFLVYFILLATTACICLNAADTEYWFGSGFGHTERFSERRNSYFYTPLVGSFIAMLVQLFFTLRIVIIRFAAWPLAILIALISMAQCVGGMGSGILGYIDANMKDQNIETDLVSMHDQIRTILVYLWLICGSVADILIAITMTVLLLKADVVPATRDMVNSIMRLIVETNIFSAAIALLGLLLFVGSPNTTYFICPMMILSGIYANTLMVSLNIRAITRRNYDSAPAAS</sequence>
<evidence type="ECO:0000313" key="3">
    <source>
        <dbReference type="EMBL" id="KAJ7724326.1"/>
    </source>
</evidence>
<organism evidence="3 4">
    <name type="scientific">Mycena maculata</name>
    <dbReference type="NCBI Taxonomy" id="230809"/>
    <lineage>
        <taxon>Eukaryota</taxon>
        <taxon>Fungi</taxon>
        <taxon>Dikarya</taxon>
        <taxon>Basidiomycota</taxon>
        <taxon>Agaricomycotina</taxon>
        <taxon>Agaricomycetes</taxon>
        <taxon>Agaricomycetidae</taxon>
        <taxon>Agaricales</taxon>
        <taxon>Marasmiineae</taxon>
        <taxon>Mycenaceae</taxon>
        <taxon>Mycena</taxon>
    </lineage>
</organism>
<reference evidence="3" key="1">
    <citation type="submission" date="2023-03" db="EMBL/GenBank/DDBJ databases">
        <title>Massive genome expansion in bonnet fungi (Mycena s.s.) driven by repeated elements and novel gene families across ecological guilds.</title>
        <authorList>
            <consortium name="Lawrence Berkeley National Laboratory"/>
            <person name="Harder C.B."/>
            <person name="Miyauchi S."/>
            <person name="Viragh M."/>
            <person name="Kuo A."/>
            <person name="Thoen E."/>
            <person name="Andreopoulos B."/>
            <person name="Lu D."/>
            <person name="Skrede I."/>
            <person name="Drula E."/>
            <person name="Henrissat B."/>
            <person name="Morin E."/>
            <person name="Kohler A."/>
            <person name="Barry K."/>
            <person name="LaButti K."/>
            <person name="Morin E."/>
            <person name="Salamov A."/>
            <person name="Lipzen A."/>
            <person name="Mereny Z."/>
            <person name="Hegedus B."/>
            <person name="Baldrian P."/>
            <person name="Stursova M."/>
            <person name="Weitz H."/>
            <person name="Taylor A."/>
            <person name="Grigoriev I.V."/>
            <person name="Nagy L.G."/>
            <person name="Martin F."/>
            <person name="Kauserud H."/>
        </authorList>
    </citation>
    <scope>NUCLEOTIDE SEQUENCE</scope>
    <source>
        <strain evidence="3">CBHHK188m</strain>
    </source>
</reference>
<comment type="caution">
    <text evidence="3">The sequence shown here is derived from an EMBL/GenBank/DDBJ whole genome shotgun (WGS) entry which is preliminary data.</text>
</comment>
<gene>
    <name evidence="3" type="ORF">DFH07DRAFT_971275</name>
</gene>
<feature type="transmembrane region" description="Helical" evidence="1">
    <location>
        <begin position="222"/>
        <end position="242"/>
    </location>
</feature>
<feature type="transmembrane region" description="Helical" evidence="1">
    <location>
        <begin position="26"/>
        <end position="47"/>
    </location>
</feature>
<feature type="transmembrane region" description="Helical" evidence="1">
    <location>
        <begin position="59"/>
        <end position="77"/>
    </location>
</feature>
<evidence type="ECO:0000259" key="2">
    <source>
        <dbReference type="Pfam" id="PF20152"/>
    </source>
</evidence>
<dbReference type="Proteomes" id="UP001215280">
    <property type="component" value="Unassembled WGS sequence"/>
</dbReference>
<dbReference type="PANTHER" id="PTHR40465">
    <property type="entry name" value="CHROMOSOME 1, WHOLE GENOME SHOTGUN SEQUENCE"/>
    <property type="match status" value="1"/>
</dbReference>
<evidence type="ECO:0000256" key="1">
    <source>
        <dbReference type="SAM" id="Phobius"/>
    </source>
</evidence>
<keyword evidence="1" id="KW-0812">Transmembrane</keyword>
<dbReference type="PANTHER" id="PTHR40465:SF1">
    <property type="entry name" value="DUF6534 DOMAIN-CONTAINING PROTEIN"/>
    <property type="match status" value="1"/>
</dbReference>
<name>A0AAD7MNP3_9AGAR</name>
<accession>A0AAD7MNP3</accession>
<dbReference type="InterPro" id="IPR045339">
    <property type="entry name" value="DUF6534"/>
</dbReference>
<dbReference type="AlphaFoldDB" id="A0AAD7MNP3"/>
<feature type="domain" description="DUF6534" evidence="2">
    <location>
        <begin position="189"/>
        <end position="273"/>
    </location>
</feature>
<proteinExistence type="predicted"/>
<feature type="transmembrane region" description="Helical" evidence="1">
    <location>
        <begin position="100"/>
        <end position="120"/>
    </location>
</feature>
<feature type="transmembrane region" description="Helical" evidence="1">
    <location>
        <begin position="132"/>
        <end position="156"/>
    </location>
</feature>
<keyword evidence="1" id="KW-1133">Transmembrane helix</keyword>